<dbReference type="Pfam" id="PF13559">
    <property type="entry name" value="DUF4129"/>
    <property type="match status" value="1"/>
</dbReference>
<evidence type="ECO:0000259" key="2">
    <source>
        <dbReference type="Pfam" id="PF13559"/>
    </source>
</evidence>
<sequence>MLMRHRDEATLPASVPMVGVLLAAGAAGLRARADSHWSFPGPFAHAGGTTMAVFASVLIVAGLLLVLFLFAALRRRRRPEDDDFQHVVEAPGTKWGRRWAVPAILAVTAAPLVGLAFMASRAARPGVAPIRLAPPAPPAPLPGPAGAPDGGGQSWLLLVVLLVVAALAVALVRRRRPRTANTGALAAATEAGRTELALPTAGGPRGAILRSFAAMERALAGSAEAAPRPSDTPSAVLARAADAGLVRSGPAGRLVDVFAEARFSHHPMTGAHQDTARRALDELLDDLGRRT</sequence>
<comment type="caution">
    <text evidence="3">The sequence shown here is derived from an EMBL/GenBank/DDBJ whole genome shotgun (WGS) entry which is preliminary data.</text>
</comment>
<organism evidence="3 4">
    <name type="scientific">Amycolatopsis ultiminotia</name>
    <dbReference type="NCBI Taxonomy" id="543629"/>
    <lineage>
        <taxon>Bacteria</taxon>
        <taxon>Bacillati</taxon>
        <taxon>Actinomycetota</taxon>
        <taxon>Actinomycetes</taxon>
        <taxon>Pseudonocardiales</taxon>
        <taxon>Pseudonocardiaceae</taxon>
        <taxon>Amycolatopsis</taxon>
    </lineage>
</organism>
<feature type="transmembrane region" description="Helical" evidence="1">
    <location>
        <begin position="99"/>
        <end position="119"/>
    </location>
</feature>
<dbReference type="EMBL" id="BAAAZN010000014">
    <property type="protein sequence ID" value="GAA3567368.1"/>
    <property type="molecule type" value="Genomic_DNA"/>
</dbReference>
<dbReference type="InterPro" id="IPR025403">
    <property type="entry name" value="TgpA-like_C"/>
</dbReference>
<gene>
    <name evidence="3" type="ORF">GCM10022222_59160</name>
</gene>
<evidence type="ECO:0000256" key="1">
    <source>
        <dbReference type="SAM" id="Phobius"/>
    </source>
</evidence>
<keyword evidence="1" id="KW-0812">Transmembrane</keyword>
<feature type="domain" description="Protein-glutamine gamma-glutamyltransferase-like C-terminal" evidence="2">
    <location>
        <begin position="212"/>
        <end position="281"/>
    </location>
</feature>
<dbReference type="Proteomes" id="UP001500689">
    <property type="component" value="Unassembled WGS sequence"/>
</dbReference>
<keyword evidence="1" id="KW-1133">Transmembrane helix</keyword>
<evidence type="ECO:0000313" key="3">
    <source>
        <dbReference type="EMBL" id="GAA3567368.1"/>
    </source>
</evidence>
<protein>
    <recommendedName>
        <fullName evidence="2">Protein-glutamine gamma-glutamyltransferase-like C-terminal domain-containing protein</fullName>
    </recommendedName>
</protein>
<evidence type="ECO:0000313" key="4">
    <source>
        <dbReference type="Proteomes" id="UP001500689"/>
    </source>
</evidence>
<keyword evidence="4" id="KW-1185">Reference proteome</keyword>
<keyword evidence="1" id="KW-0472">Membrane</keyword>
<reference evidence="4" key="1">
    <citation type="journal article" date="2019" name="Int. J. Syst. Evol. Microbiol.">
        <title>The Global Catalogue of Microorganisms (GCM) 10K type strain sequencing project: providing services to taxonomists for standard genome sequencing and annotation.</title>
        <authorList>
            <consortium name="The Broad Institute Genomics Platform"/>
            <consortium name="The Broad Institute Genome Sequencing Center for Infectious Disease"/>
            <person name="Wu L."/>
            <person name="Ma J."/>
        </authorList>
    </citation>
    <scope>NUCLEOTIDE SEQUENCE [LARGE SCALE GENOMIC DNA]</scope>
    <source>
        <strain evidence="4">JCM 16898</strain>
    </source>
</reference>
<feature type="transmembrane region" description="Helical" evidence="1">
    <location>
        <begin position="154"/>
        <end position="172"/>
    </location>
</feature>
<feature type="transmembrane region" description="Helical" evidence="1">
    <location>
        <begin position="49"/>
        <end position="73"/>
    </location>
</feature>
<proteinExistence type="predicted"/>
<accession>A0ABP6XHR4</accession>
<name>A0ABP6XHR4_9PSEU</name>